<keyword evidence="1 4" id="KW-0472">Membrane</keyword>
<protein>
    <submittedName>
        <fullName evidence="5">Uncharacterized protein</fullName>
    </submittedName>
</protein>
<dbReference type="Proteomes" id="UP000663829">
    <property type="component" value="Unassembled WGS sequence"/>
</dbReference>
<evidence type="ECO:0000256" key="1">
    <source>
        <dbReference type="ARBA" id="ARBA00023136"/>
    </source>
</evidence>
<keyword evidence="7" id="KW-1185">Reference proteome</keyword>
<evidence type="ECO:0000256" key="3">
    <source>
        <dbReference type="ARBA" id="ARBA00046271"/>
    </source>
</evidence>
<evidence type="ECO:0000256" key="4">
    <source>
        <dbReference type="SAM" id="Phobius"/>
    </source>
</evidence>
<dbReference type="Proteomes" id="UP000681722">
    <property type="component" value="Unassembled WGS sequence"/>
</dbReference>
<dbReference type="EMBL" id="CAJNOQ010009329">
    <property type="protein sequence ID" value="CAF1221827.1"/>
    <property type="molecule type" value="Genomic_DNA"/>
</dbReference>
<accession>A0A814XXV4</accession>
<proteinExistence type="predicted"/>
<evidence type="ECO:0000313" key="6">
    <source>
        <dbReference type="EMBL" id="CAF3985136.1"/>
    </source>
</evidence>
<evidence type="ECO:0000256" key="2">
    <source>
        <dbReference type="ARBA" id="ARBA00023140"/>
    </source>
</evidence>
<keyword evidence="4" id="KW-0812">Transmembrane</keyword>
<name>A0A814XXV4_9BILA</name>
<dbReference type="PANTHER" id="PTHR20990:SF1">
    <property type="entry name" value="PEROXISOMAL MEMBRANE PROTEIN 11C"/>
    <property type="match status" value="1"/>
</dbReference>
<organism evidence="5 7">
    <name type="scientific">Didymodactylos carnosus</name>
    <dbReference type="NCBI Taxonomy" id="1234261"/>
    <lineage>
        <taxon>Eukaryota</taxon>
        <taxon>Metazoa</taxon>
        <taxon>Spiralia</taxon>
        <taxon>Gnathifera</taxon>
        <taxon>Rotifera</taxon>
        <taxon>Eurotatoria</taxon>
        <taxon>Bdelloidea</taxon>
        <taxon>Philodinida</taxon>
        <taxon>Philodinidae</taxon>
        <taxon>Didymodactylos</taxon>
    </lineage>
</organism>
<keyword evidence="4" id="KW-1133">Transmembrane helix</keyword>
<gene>
    <name evidence="5" type="ORF">GPM918_LOCUS24725</name>
    <name evidence="6" type="ORF">SRO942_LOCUS24728</name>
</gene>
<evidence type="ECO:0000313" key="5">
    <source>
        <dbReference type="EMBL" id="CAF1221827.1"/>
    </source>
</evidence>
<comment type="caution">
    <text evidence="5">The sequence shown here is derived from an EMBL/GenBank/DDBJ whole genome shotgun (WGS) entry which is preliminary data.</text>
</comment>
<dbReference type="InterPro" id="IPR026510">
    <property type="entry name" value="PEX11C_met"/>
</dbReference>
<feature type="transmembrane region" description="Helical" evidence="4">
    <location>
        <begin position="135"/>
        <end position="161"/>
    </location>
</feature>
<dbReference type="EMBL" id="CAJOBC010009331">
    <property type="protein sequence ID" value="CAF3985136.1"/>
    <property type="molecule type" value="Genomic_DNA"/>
</dbReference>
<keyword evidence="2" id="KW-0576">Peroxisome</keyword>
<reference evidence="5" key="1">
    <citation type="submission" date="2021-02" db="EMBL/GenBank/DDBJ databases">
        <authorList>
            <person name="Nowell W R."/>
        </authorList>
    </citation>
    <scope>NUCLEOTIDE SEQUENCE</scope>
</reference>
<sequence length="241" mass="28600">MKTLRYNINQQIMSQFVTKACDILDCYEGRDAAITFTLYFCCLISGFYPRKSKLHRSLQRIYKRLDDCRVVLRLYDDIAIIRDMFTYELRPGERNFLVRFLKFAHYISWICYYPSEHIAWLGEMKMLNVDVELWLFYTNFFWSSALLTSAVWNAYVVLLYYTQQGLTKEEQEEEKKNFIPWTAARKAVLATIRDGSEFVVAVHYLPRGYLWASSLTYIQVGLFGTCSAFMRLYALANFHEH</sequence>
<dbReference type="Pfam" id="PF05648">
    <property type="entry name" value="PEX11"/>
    <property type="match status" value="1"/>
</dbReference>
<dbReference type="AlphaFoldDB" id="A0A814XXV4"/>
<dbReference type="OrthoDB" id="10005898at2759"/>
<dbReference type="PANTHER" id="PTHR20990">
    <property type="entry name" value="PEROXISOMAL BIOGENESIS FACTOR 11"/>
    <property type="match status" value="1"/>
</dbReference>
<dbReference type="InterPro" id="IPR008733">
    <property type="entry name" value="PEX11"/>
</dbReference>
<dbReference type="GO" id="GO:0016559">
    <property type="term" value="P:peroxisome fission"/>
    <property type="evidence" value="ECO:0007669"/>
    <property type="project" value="InterPro"/>
</dbReference>
<dbReference type="GO" id="GO:0005778">
    <property type="term" value="C:peroxisomal membrane"/>
    <property type="evidence" value="ECO:0007669"/>
    <property type="project" value="UniProtKB-SubCell"/>
</dbReference>
<comment type="subcellular location">
    <subcellularLocation>
        <location evidence="3">Peroxisome membrane</location>
    </subcellularLocation>
</comment>
<evidence type="ECO:0000313" key="7">
    <source>
        <dbReference type="Proteomes" id="UP000663829"/>
    </source>
</evidence>